<evidence type="ECO:0000313" key="1">
    <source>
        <dbReference type="EMBL" id="KAA6324240.1"/>
    </source>
</evidence>
<proteinExistence type="predicted"/>
<organism evidence="1">
    <name type="scientific">termite gut metagenome</name>
    <dbReference type="NCBI Taxonomy" id="433724"/>
    <lineage>
        <taxon>unclassified sequences</taxon>
        <taxon>metagenomes</taxon>
        <taxon>organismal metagenomes</taxon>
    </lineage>
</organism>
<name>A0A5J4QTM1_9ZZZZ</name>
<comment type="caution">
    <text evidence="1">The sequence shown here is derived from an EMBL/GenBank/DDBJ whole genome shotgun (WGS) entry which is preliminary data.</text>
</comment>
<protein>
    <submittedName>
        <fullName evidence="1">Uncharacterized protein</fullName>
    </submittedName>
</protein>
<gene>
    <name evidence="1" type="ORF">EZS27_026408</name>
</gene>
<accession>A0A5J4QTM1</accession>
<dbReference type="AlphaFoldDB" id="A0A5J4QTM1"/>
<sequence length="61" mass="6791">KVKKLKIESAGQLPSTFFFSTPPILSSLSLGEGRGEALASRTKKRHLRKEMPFNFRVLAST</sequence>
<reference evidence="1" key="1">
    <citation type="submission" date="2019-03" db="EMBL/GenBank/DDBJ databases">
        <title>Single cell metagenomics reveals metabolic interactions within the superorganism composed of flagellate Streblomastix strix and complex community of Bacteroidetes bacteria on its surface.</title>
        <authorList>
            <person name="Treitli S.C."/>
            <person name="Kolisko M."/>
            <person name="Husnik F."/>
            <person name="Keeling P."/>
            <person name="Hampl V."/>
        </authorList>
    </citation>
    <scope>NUCLEOTIDE SEQUENCE</scope>
    <source>
        <strain evidence="1">STM</strain>
    </source>
</reference>
<feature type="non-terminal residue" evidence="1">
    <location>
        <position position="1"/>
    </location>
</feature>
<dbReference type="EMBL" id="SNRY01002617">
    <property type="protein sequence ID" value="KAA6324240.1"/>
    <property type="molecule type" value="Genomic_DNA"/>
</dbReference>